<proteinExistence type="inferred from homology"/>
<sequence length="482" mass="53186">MRSLDRLNMCWIDGRSITLPKSFSVFNPATGKEIGNVPLDEGELTTQAIESAWAAFSTWSKRSAGERATYLHSWADRLIEHKRELAELLSMEQGKPMLEAKEEIEGAVEFIRWYAEEGKRIQGEVLTPLRANQRISVIRQPVGVAALITPWNYPAAMVTRKVAPALAAGCTVILKPAKETPLIAIALFEQLMATGIPAGVANLVTGEAAKIAQVLLNDHRVRKISFTGSTEVGKRLMSQAAAQVKRISLELGGNAPCIVFSDADIDLAAERIVLNKFENCGQMCNGINVVYVHETIASKLEERIIQLVKRMKVGKGSDPDVKIGPLINQRERQKVHELVLDAKQQGATLLLGGDMLEKDEFHQGAFYAPTIMNQVHQNMRCVQEEIFGPVLPILTFQTEEEVIKQVNQTSYGLAAYFFTKDHNRVHRVSEALEFGMIGVNGTSLSVPQAPFGGIKESGQGREGGTYGLEEYLELKYISTILD</sequence>
<dbReference type="GO" id="GO:0009450">
    <property type="term" value="P:gamma-aminobutyric acid catabolic process"/>
    <property type="evidence" value="ECO:0007669"/>
    <property type="project" value="TreeGrafter"/>
</dbReference>
<dbReference type="Proteomes" id="UP000251213">
    <property type="component" value="Unassembled WGS sequence"/>
</dbReference>
<dbReference type="PROSITE" id="PS00070">
    <property type="entry name" value="ALDEHYDE_DEHYDR_CYS"/>
    <property type="match status" value="1"/>
</dbReference>
<evidence type="ECO:0000256" key="6">
    <source>
        <dbReference type="RuleBase" id="RU003345"/>
    </source>
</evidence>
<dbReference type="CDD" id="cd07103">
    <property type="entry name" value="ALDH_F5_SSADH_GabD"/>
    <property type="match status" value="1"/>
</dbReference>
<dbReference type="Pfam" id="PF00171">
    <property type="entry name" value="Aldedh"/>
    <property type="match status" value="1"/>
</dbReference>
<dbReference type="PROSITE" id="PS00687">
    <property type="entry name" value="ALDEHYDE_DEHYDR_GLU"/>
    <property type="match status" value="1"/>
</dbReference>
<keyword evidence="2 3" id="KW-0560">Oxidoreductase</keyword>
<evidence type="ECO:0000313" key="9">
    <source>
        <dbReference type="Proteomes" id="UP000251213"/>
    </source>
</evidence>
<dbReference type="FunFam" id="3.40.309.10:FF:000004">
    <property type="entry name" value="Succinate-semialdehyde dehydrogenase I"/>
    <property type="match status" value="1"/>
</dbReference>
<reference evidence="8 9" key="1">
    <citation type="submission" date="2018-06" db="EMBL/GenBank/DDBJ databases">
        <title>Thermoflavimicrobium daqus sp. nov., a thermophilic microbe isolated from Moutai-flavour Daqu.</title>
        <authorList>
            <person name="Wang X."/>
            <person name="Zhou H."/>
        </authorList>
    </citation>
    <scope>NUCLEOTIDE SEQUENCE [LARGE SCALE GENOMIC DNA]</scope>
    <source>
        <strain evidence="8 9">FBKL4.011</strain>
    </source>
</reference>
<keyword evidence="9" id="KW-1185">Reference proteome</keyword>
<reference evidence="8 9" key="2">
    <citation type="submission" date="2018-06" db="EMBL/GenBank/DDBJ databases">
        <authorList>
            <person name="Zhirakovskaya E."/>
        </authorList>
    </citation>
    <scope>NUCLEOTIDE SEQUENCE [LARGE SCALE GENOMIC DNA]</scope>
    <source>
        <strain evidence="8 9">FBKL4.011</strain>
    </source>
</reference>
<evidence type="ECO:0000256" key="2">
    <source>
        <dbReference type="ARBA" id="ARBA00023002"/>
    </source>
</evidence>
<dbReference type="InterPro" id="IPR016162">
    <property type="entry name" value="Ald_DH_N"/>
</dbReference>
<dbReference type="InterPro" id="IPR016160">
    <property type="entry name" value="Ald_DH_CS_CYS"/>
</dbReference>
<feature type="active site" evidence="4">
    <location>
        <position position="284"/>
    </location>
</feature>
<evidence type="ECO:0000256" key="1">
    <source>
        <dbReference type="ARBA" id="ARBA00009986"/>
    </source>
</evidence>
<dbReference type="InterPro" id="IPR015590">
    <property type="entry name" value="Aldehyde_DH_dom"/>
</dbReference>
<evidence type="ECO:0000256" key="4">
    <source>
        <dbReference type="PIRSR" id="PIRSR036492-1"/>
    </source>
</evidence>
<dbReference type="InterPro" id="IPR012394">
    <property type="entry name" value="Aldehyde_DH_NAD(P)"/>
</dbReference>
<evidence type="ECO:0000256" key="5">
    <source>
        <dbReference type="PROSITE-ProRule" id="PRU10007"/>
    </source>
</evidence>
<comment type="similarity">
    <text evidence="1 3 6">Belongs to the aldehyde dehydrogenase family.</text>
</comment>
<protein>
    <recommendedName>
        <fullName evidence="3">Aldehyde dehydrogenase</fullName>
    </recommendedName>
</protein>
<dbReference type="PIRSF" id="PIRSF036492">
    <property type="entry name" value="ALDH"/>
    <property type="match status" value="1"/>
</dbReference>
<dbReference type="InterPro" id="IPR016161">
    <property type="entry name" value="Ald_DH/histidinol_DH"/>
</dbReference>
<evidence type="ECO:0000259" key="7">
    <source>
        <dbReference type="Pfam" id="PF00171"/>
    </source>
</evidence>
<dbReference type="InterPro" id="IPR029510">
    <property type="entry name" value="Ald_DH_CS_GLU"/>
</dbReference>
<dbReference type="AlphaFoldDB" id="A0A364K265"/>
<accession>A0A364K265</accession>
<feature type="domain" description="Aldehyde dehydrogenase" evidence="7">
    <location>
        <begin position="21"/>
        <end position="477"/>
    </location>
</feature>
<evidence type="ECO:0000313" key="8">
    <source>
        <dbReference type="EMBL" id="RAL22508.1"/>
    </source>
</evidence>
<dbReference type="OrthoDB" id="9762913at2"/>
<dbReference type="RefSeq" id="WP_113659751.1">
    <property type="nucleotide sequence ID" value="NZ_KZ845671.1"/>
</dbReference>
<dbReference type="SUPFAM" id="SSF53720">
    <property type="entry name" value="ALDH-like"/>
    <property type="match status" value="1"/>
</dbReference>
<dbReference type="InterPro" id="IPR050740">
    <property type="entry name" value="Aldehyde_DH_Superfamily"/>
</dbReference>
<evidence type="ECO:0000256" key="3">
    <source>
        <dbReference type="PIRNR" id="PIRNR036492"/>
    </source>
</evidence>
<dbReference type="FunFam" id="3.40.605.10:FF:000005">
    <property type="entry name" value="Succinate-semialdehyde dehydrogenase I"/>
    <property type="match status" value="1"/>
</dbReference>
<dbReference type="Gene3D" id="3.40.309.10">
    <property type="entry name" value="Aldehyde Dehydrogenase, Chain A, domain 2"/>
    <property type="match status" value="1"/>
</dbReference>
<dbReference type="EMBL" id="QJKK01000009">
    <property type="protein sequence ID" value="RAL22508.1"/>
    <property type="molecule type" value="Genomic_DNA"/>
</dbReference>
<feature type="active site" evidence="4 5">
    <location>
        <position position="250"/>
    </location>
</feature>
<dbReference type="PANTHER" id="PTHR43353">
    <property type="entry name" value="SUCCINATE-SEMIALDEHYDE DEHYDROGENASE, MITOCHONDRIAL"/>
    <property type="match status" value="1"/>
</dbReference>
<comment type="caution">
    <text evidence="8">The sequence shown here is derived from an EMBL/GenBank/DDBJ whole genome shotgun (WGS) entry which is preliminary data.</text>
</comment>
<dbReference type="GO" id="GO:0006081">
    <property type="term" value="P:aldehyde metabolic process"/>
    <property type="evidence" value="ECO:0007669"/>
    <property type="project" value="InterPro"/>
</dbReference>
<dbReference type="PANTHER" id="PTHR43353:SF5">
    <property type="entry name" value="SUCCINATE-SEMIALDEHYDE DEHYDROGENASE, MITOCHONDRIAL"/>
    <property type="match status" value="1"/>
</dbReference>
<dbReference type="GO" id="GO:0004777">
    <property type="term" value="F:succinate-semialdehyde dehydrogenase (NAD+) activity"/>
    <property type="evidence" value="ECO:0007669"/>
    <property type="project" value="TreeGrafter"/>
</dbReference>
<organism evidence="8 9">
    <name type="scientific">Thermoflavimicrobium daqui</name>
    <dbReference type="NCBI Taxonomy" id="2137476"/>
    <lineage>
        <taxon>Bacteria</taxon>
        <taxon>Bacillati</taxon>
        <taxon>Bacillota</taxon>
        <taxon>Bacilli</taxon>
        <taxon>Bacillales</taxon>
        <taxon>Thermoactinomycetaceae</taxon>
        <taxon>Thermoflavimicrobium</taxon>
    </lineage>
</organism>
<dbReference type="Gene3D" id="3.40.605.10">
    <property type="entry name" value="Aldehyde Dehydrogenase, Chain A, domain 1"/>
    <property type="match status" value="1"/>
</dbReference>
<dbReference type="InterPro" id="IPR016163">
    <property type="entry name" value="Ald_DH_C"/>
</dbReference>
<name>A0A364K265_9BACL</name>
<gene>
    <name evidence="8" type="ORF">DL897_13920</name>
</gene>